<evidence type="ECO:0000313" key="2">
    <source>
        <dbReference type="EMBL" id="MBB6453328.1"/>
    </source>
</evidence>
<dbReference type="Pfam" id="PF03372">
    <property type="entry name" value="Exo_endo_phos"/>
    <property type="match status" value="1"/>
</dbReference>
<dbReference type="PANTHER" id="PTHR14859:SF15">
    <property type="entry name" value="ENDONUCLEASE_EXONUCLEASE_PHOSPHATASE DOMAIN-CONTAINING PROTEIN"/>
    <property type="match status" value="1"/>
</dbReference>
<dbReference type="GO" id="GO:0016020">
    <property type="term" value="C:membrane"/>
    <property type="evidence" value="ECO:0007669"/>
    <property type="project" value="GOC"/>
</dbReference>
<dbReference type="SUPFAM" id="SSF56219">
    <property type="entry name" value="DNase I-like"/>
    <property type="match status" value="1"/>
</dbReference>
<proteinExistence type="predicted"/>
<keyword evidence="3" id="KW-1185">Reference proteome</keyword>
<evidence type="ECO:0000313" key="3">
    <source>
        <dbReference type="Proteomes" id="UP000581688"/>
    </source>
</evidence>
<evidence type="ECO:0000259" key="1">
    <source>
        <dbReference type="Pfam" id="PF03372"/>
    </source>
</evidence>
<keyword evidence="2" id="KW-0255">Endonuclease</keyword>
<keyword evidence="2" id="KW-0378">Hydrolase</keyword>
<dbReference type="GO" id="GO:0004519">
    <property type="term" value="F:endonuclease activity"/>
    <property type="evidence" value="ECO:0007669"/>
    <property type="project" value="UniProtKB-KW"/>
</dbReference>
<dbReference type="EMBL" id="JACHGH010000004">
    <property type="protein sequence ID" value="MBB6453328.1"/>
    <property type="molecule type" value="Genomic_DNA"/>
</dbReference>
<dbReference type="InterPro" id="IPR051916">
    <property type="entry name" value="GPI-anchor_lipid_remodeler"/>
</dbReference>
<keyword evidence="2" id="KW-0269">Exonuclease</keyword>
<dbReference type="GO" id="GO:0006506">
    <property type="term" value="P:GPI anchor biosynthetic process"/>
    <property type="evidence" value="ECO:0007669"/>
    <property type="project" value="TreeGrafter"/>
</dbReference>
<dbReference type="Gene3D" id="3.60.10.10">
    <property type="entry name" value="Endonuclease/exonuclease/phosphatase"/>
    <property type="match status" value="1"/>
</dbReference>
<keyword evidence="2" id="KW-0540">Nuclease</keyword>
<protein>
    <submittedName>
        <fullName evidence="2">Endonuclease/exonuclease/phosphatase family metal-dependent hydrolase</fullName>
    </submittedName>
</protein>
<gene>
    <name evidence="2" type="ORF">HNQ94_001776</name>
</gene>
<dbReference type="Proteomes" id="UP000581688">
    <property type="component" value="Unassembled WGS sequence"/>
</dbReference>
<comment type="caution">
    <text evidence="2">The sequence shown here is derived from an EMBL/GenBank/DDBJ whole genome shotgun (WGS) entry which is preliminary data.</text>
</comment>
<name>A0A841Q4K7_9BACI</name>
<dbReference type="RefSeq" id="WP_174495579.1">
    <property type="nucleotide sequence ID" value="NZ_CADDWK010000004.1"/>
</dbReference>
<feature type="domain" description="Endonuclease/exonuclease/phosphatase" evidence="1">
    <location>
        <begin position="6"/>
        <end position="231"/>
    </location>
</feature>
<dbReference type="InterPro" id="IPR036691">
    <property type="entry name" value="Endo/exonu/phosph_ase_sf"/>
</dbReference>
<organism evidence="2 3">
    <name type="scientific">Salirhabdus euzebyi</name>
    <dbReference type="NCBI Taxonomy" id="394506"/>
    <lineage>
        <taxon>Bacteria</taxon>
        <taxon>Bacillati</taxon>
        <taxon>Bacillota</taxon>
        <taxon>Bacilli</taxon>
        <taxon>Bacillales</taxon>
        <taxon>Bacillaceae</taxon>
        <taxon>Salirhabdus</taxon>
    </lineage>
</organism>
<dbReference type="GO" id="GO:0004527">
    <property type="term" value="F:exonuclease activity"/>
    <property type="evidence" value="ECO:0007669"/>
    <property type="project" value="UniProtKB-KW"/>
</dbReference>
<sequence length="241" mass="27481">MQIKVMTFNIHHGKGNDKQINLDRIANVIKNGRADIVALNEVDKRYGKRSHFEDQAGMLAEKLNMYHAFSPSIRLKSANAEERQYGNGLLSRFPIVNKKLHAFDFVRGLVEGRSMLETTIKTNEKHIQVFVTHLSLNPFLHRKQTESIMKTLSNSEHSSLLMGDWNMRPGSRGWRRVTEELQDTWYVAGKGSGHTYSANRPRMRLDYIFASSAFRVLETKVVSTDPSASDHLPVIATLELD</sequence>
<dbReference type="InterPro" id="IPR005135">
    <property type="entry name" value="Endo/exonuclease/phosphatase"/>
</dbReference>
<reference evidence="2 3" key="1">
    <citation type="submission" date="2020-08" db="EMBL/GenBank/DDBJ databases">
        <title>Genomic Encyclopedia of Type Strains, Phase IV (KMG-IV): sequencing the most valuable type-strain genomes for metagenomic binning, comparative biology and taxonomic classification.</title>
        <authorList>
            <person name="Goeker M."/>
        </authorList>
    </citation>
    <scope>NUCLEOTIDE SEQUENCE [LARGE SCALE GENOMIC DNA]</scope>
    <source>
        <strain evidence="2 3">DSM 19612</strain>
    </source>
</reference>
<dbReference type="PANTHER" id="PTHR14859">
    <property type="entry name" value="CALCOFLUOR WHITE HYPERSENSITIVE PROTEIN PRECURSOR"/>
    <property type="match status" value="1"/>
</dbReference>
<dbReference type="AlphaFoldDB" id="A0A841Q4K7"/>
<accession>A0A841Q4K7</accession>